<dbReference type="InterPro" id="IPR000477">
    <property type="entry name" value="RT_dom"/>
</dbReference>
<comment type="caution">
    <text evidence="6">The sequence shown here is derived from an EMBL/GenBank/DDBJ whole genome shotgun (WGS) entry which is preliminary data.</text>
</comment>
<evidence type="ECO:0000256" key="1">
    <source>
        <dbReference type="ARBA" id="ARBA00004173"/>
    </source>
</evidence>
<evidence type="ECO:0000256" key="3">
    <source>
        <dbReference type="SAM" id="MobiDB-lite"/>
    </source>
</evidence>
<keyword evidence="7" id="KW-1185">Reference proteome</keyword>
<dbReference type="Proteomes" id="UP000076584">
    <property type="component" value="Unassembled WGS sequence"/>
</dbReference>
<dbReference type="SUPFAM" id="SSF53098">
    <property type="entry name" value="Ribonuclease H-like"/>
    <property type="match status" value="1"/>
</dbReference>
<evidence type="ECO:0000313" key="7">
    <source>
        <dbReference type="Proteomes" id="UP000076584"/>
    </source>
</evidence>
<proteinExistence type="predicted"/>
<keyword evidence="2" id="KW-0496">Mitochondrion</keyword>
<dbReference type="GO" id="GO:0004523">
    <property type="term" value="F:RNA-DNA hybrid ribonuclease activity"/>
    <property type="evidence" value="ECO:0007669"/>
    <property type="project" value="InterPro"/>
</dbReference>
<dbReference type="PROSITE" id="PS50878">
    <property type="entry name" value="RT_POL"/>
    <property type="match status" value="1"/>
</dbReference>
<dbReference type="GO" id="GO:0003676">
    <property type="term" value="F:nucleic acid binding"/>
    <property type="evidence" value="ECO:0007669"/>
    <property type="project" value="InterPro"/>
</dbReference>
<feature type="region of interest" description="Disordered" evidence="3">
    <location>
        <begin position="338"/>
        <end position="364"/>
    </location>
</feature>
<dbReference type="CDD" id="cd09276">
    <property type="entry name" value="Rnase_HI_RT_non_LTR"/>
    <property type="match status" value="1"/>
</dbReference>
<evidence type="ECO:0000313" key="6">
    <source>
        <dbReference type="EMBL" id="KZL84627.1"/>
    </source>
</evidence>
<name>A0A167E2K4_COLIC</name>
<dbReference type="Pfam" id="PF00078">
    <property type="entry name" value="RVT_1"/>
    <property type="match status" value="1"/>
</dbReference>
<gene>
    <name evidence="6" type="ORF">CI238_13379</name>
</gene>
<dbReference type="AlphaFoldDB" id="A0A167E2K4"/>
<dbReference type="Pfam" id="PF00075">
    <property type="entry name" value="RNase_H"/>
    <property type="match status" value="1"/>
</dbReference>
<feature type="region of interest" description="Disordered" evidence="3">
    <location>
        <begin position="544"/>
        <end position="564"/>
    </location>
</feature>
<dbReference type="PROSITE" id="PS50879">
    <property type="entry name" value="RNASE_H_1"/>
    <property type="match status" value="1"/>
</dbReference>
<dbReference type="InterPro" id="IPR036397">
    <property type="entry name" value="RNaseH_sf"/>
</dbReference>
<feature type="domain" description="Reverse transcriptase" evidence="4">
    <location>
        <begin position="1"/>
        <end position="209"/>
    </location>
</feature>
<dbReference type="Gene3D" id="3.30.420.10">
    <property type="entry name" value="Ribonuclease H-like superfamily/Ribonuclease H"/>
    <property type="match status" value="1"/>
</dbReference>
<evidence type="ECO:0000259" key="4">
    <source>
        <dbReference type="PROSITE" id="PS50878"/>
    </source>
</evidence>
<dbReference type="InterPro" id="IPR002156">
    <property type="entry name" value="RNaseH_domain"/>
</dbReference>
<sequence>MGGRKQRSTEHALHLIIDKIYEAWNKGQGKVASLLLLDVLGAFDNVSHRRLLHNLRKRQVDEAIVQWIASFLGNRQTHIHIDGYRSEPYTLTTGIPQGSPLSPILYLFYNADLLERCNQGQDTFATGFIDDVAILAWADTAEEACSKLQETLEVAEGWATTHASVFAPEKFQLVHFTRARSRIDVDTPLQSKWGEIKPKTACKYLGLTMDTSLRWKQHIDEIERKVSKTIAAISSLGSSTWGVRAREMRNIYQGVAIPQMMYACSAWSNAGWGGKGYTDRTLNRMRRLQARAARAMCGAFRATSFPALDVEMHLLPIEQRIWKQNIDTINRLGSIEQREDENVRNRRRRERKKKKTSPRQTIERELRIKQGDSIRHQQQRETIAPFVTPPWWQGPRMFIADTAESARKEHQKCIDRETEAIHIYTDGSGINGYIGAAAVCITTYQTRNSYMGSDATSTVYAGELQGIILALEIAEEDKQRGNNRSKVLIYTDNQAAIRSSARPRGKSGSYLLQTIAGKTQKLQEQGLKTEIRWVPAHTGIQGNEDADKAAKEATGWRQNGETGTKADMPQHLYALRSTFKTWTYREANKMWQAKWTAETRGRTTFRYTPRPTKKVLQLHEGLSKRQSSILVQMRTEKIGLKDFLFNRRVPDATDANCPCREGRQTVSHILLRCRRHRQLRRQELGSIPGRHNLRAVLNERKAAAKVIRFMEQTEILGQFRIESQPRQS</sequence>
<accession>A0A167E2K4</accession>
<organism evidence="6 7">
    <name type="scientific">Colletotrichum incanum</name>
    <name type="common">Soybean anthracnose fungus</name>
    <dbReference type="NCBI Taxonomy" id="1573173"/>
    <lineage>
        <taxon>Eukaryota</taxon>
        <taxon>Fungi</taxon>
        <taxon>Dikarya</taxon>
        <taxon>Ascomycota</taxon>
        <taxon>Pezizomycotina</taxon>
        <taxon>Sordariomycetes</taxon>
        <taxon>Hypocreomycetidae</taxon>
        <taxon>Glomerellales</taxon>
        <taxon>Glomerellaceae</taxon>
        <taxon>Colletotrichum</taxon>
        <taxon>Colletotrichum spaethianum species complex</taxon>
    </lineage>
</organism>
<comment type="subcellular location">
    <subcellularLocation>
        <location evidence="1">Mitochondrion</location>
    </subcellularLocation>
</comment>
<protein>
    <submittedName>
        <fullName evidence="6">Zinc finger protein</fullName>
    </submittedName>
</protein>
<dbReference type="STRING" id="1573173.A0A167E2K4"/>
<reference evidence="6 7" key="1">
    <citation type="submission" date="2015-06" db="EMBL/GenBank/DDBJ databases">
        <title>Survival trade-offs in plant roots during colonization by closely related pathogenic and mutualistic fungi.</title>
        <authorList>
            <person name="Hacquard S."/>
            <person name="Kracher B."/>
            <person name="Hiruma K."/>
            <person name="Weinman A."/>
            <person name="Muench P."/>
            <person name="Garrido Oter R."/>
            <person name="Ver Loren van Themaat E."/>
            <person name="Dallerey J.-F."/>
            <person name="Damm U."/>
            <person name="Henrissat B."/>
            <person name="Lespinet O."/>
            <person name="Thon M."/>
            <person name="Kemen E."/>
            <person name="McHardy A.C."/>
            <person name="Schulze-Lefert P."/>
            <person name="O'Connell R.J."/>
        </authorList>
    </citation>
    <scope>NUCLEOTIDE SEQUENCE [LARGE SCALE GENOMIC DNA]</scope>
    <source>
        <strain evidence="6 7">MAFF 238704</strain>
    </source>
</reference>
<dbReference type="SUPFAM" id="SSF56672">
    <property type="entry name" value="DNA/RNA polymerases"/>
    <property type="match status" value="1"/>
</dbReference>
<evidence type="ECO:0000256" key="2">
    <source>
        <dbReference type="ARBA" id="ARBA00023128"/>
    </source>
</evidence>
<dbReference type="GO" id="GO:0005739">
    <property type="term" value="C:mitochondrion"/>
    <property type="evidence" value="ECO:0007669"/>
    <property type="project" value="UniProtKB-SubCell"/>
</dbReference>
<dbReference type="CDD" id="cd01650">
    <property type="entry name" value="RT_nLTR_like"/>
    <property type="match status" value="1"/>
</dbReference>
<dbReference type="PANTHER" id="PTHR33481">
    <property type="entry name" value="REVERSE TRANSCRIPTASE"/>
    <property type="match status" value="1"/>
</dbReference>
<feature type="compositionally biased region" description="Basic residues" evidence="3">
    <location>
        <begin position="345"/>
        <end position="357"/>
    </location>
</feature>
<dbReference type="InterPro" id="IPR043502">
    <property type="entry name" value="DNA/RNA_pol_sf"/>
</dbReference>
<dbReference type="EMBL" id="LFIW01000843">
    <property type="protein sequence ID" value="KZL84627.1"/>
    <property type="molecule type" value="Genomic_DNA"/>
</dbReference>
<dbReference type="InterPro" id="IPR012337">
    <property type="entry name" value="RNaseH-like_sf"/>
</dbReference>
<dbReference type="PANTHER" id="PTHR33481:SF1">
    <property type="entry name" value="ENDONUCLEASE_EXONUCLEASE_PHOSPHATASE DOMAIN-CONTAINING PROTEIN-RELATED"/>
    <property type="match status" value="1"/>
</dbReference>
<feature type="domain" description="RNase H type-1" evidence="5">
    <location>
        <begin position="417"/>
        <end position="555"/>
    </location>
</feature>
<evidence type="ECO:0000259" key="5">
    <source>
        <dbReference type="PROSITE" id="PS50879"/>
    </source>
</evidence>